<dbReference type="InterPro" id="IPR008166">
    <property type="entry name" value="Glyco_transf_92"/>
</dbReference>
<keyword evidence="5" id="KW-0472">Membrane</keyword>
<dbReference type="AlphaFoldDB" id="A0AA36GCE4"/>
<evidence type="ECO:0000256" key="1">
    <source>
        <dbReference type="ARBA" id="ARBA00004167"/>
    </source>
</evidence>
<dbReference type="GO" id="GO:0016020">
    <property type="term" value="C:membrane"/>
    <property type="evidence" value="ECO:0007669"/>
    <property type="project" value="UniProtKB-SubCell"/>
</dbReference>
<dbReference type="EMBL" id="CATQJL010000001">
    <property type="protein sequence ID" value="CAJ0588757.1"/>
    <property type="molecule type" value="Genomic_DNA"/>
</dbReference>
<evidence type="ECO:0000256" key="4">
    <source>
        <dbReference type="ARBA" id="ARBA00022679"/>
    </source>
</evidence>
<dbReference type="PANTHER" id="PTHR47024">
    <property type="entry name" value="BIOFILM ABSENT ON HEAD (AFTER YERSINIA EXPOSURE)-RELATED"/>
    <property type="match status" value="1"/>
</dbReference>
<evidence type="ECO:0000256" key="6">
    <source>
        <dbReference type="RuleBase" id="RU366017"/>
    </source>
</evidence>
<dbReference type="Pfam" id="PF01697">
    <property type="entry name" value="Glyco_transf_92"/>
    <property type="match status" value="1"/>
</dbReference>
<dbReference type="Proteomes" id="UP001176961">
    <property type="component" value="Unassembled WGS sequence"/>
</dbReference>
<evidence type="ECO:0000256" key="2">
    <source>
        <dbReference type="ARBA" id="ARBA00007647"/>
    </source>
</evidence>
<comment type="similarity">
    <text evidence="2 6">Belongs to the glycosyltransferase 92 family.</text>
</comment>
<keyword evidence="4 6" id="KW-0808">Transferase</keyword>
<gene>
    <name evidence="7" type="ORF">CYNAS_LOCUS740</name>
</gene>
<dbReference type="EC" id="2.4.1.-" evidence="6"/>
<proteinExistence type="inferred from homology"/>
<comment type="subcellular location">
    <subcellularLocation>
        <location evidence="1">Membrane</location>
        <topology evidence="1">Single-pass membrane protein</topology>
    </subcellularLocation>
</comment>
<reference evidence="7" key="1">
    <citation type="submission" date="2023-07" db="EMBL/GenBank/DDBJ databases">
        <authorList>
            <consortium name="CYATHOMIX"/>
        </authorList>
    </citation>
    <scope>NUCLEOTIDE SEQUENCE</scope>
    <source>
        <strain evidence="7">N/A</strain>
    </source>
</reference>
<evidence type="ECO:0000313" key="7">
    <source>
        <dbReference type="EMBL" id="CAJ0588757.1"/>
    </source>
</evidence>
<accession>A0AA36GCE4</accession>
<sequence length="346" mass="40088">MLAYHLQSSTSFIDDLQINLTRGKRNVTVPLQRVLPKEKEKLTFCVPPFYWYSNWPKIIFALEMWKAQGVDHIIVYHHSSTKNVYHVLTRYQAEGYITIVPWPSLPRSAFEDPNESVYRVAHSLANNDCLMRLSSEFGAVIDVDEIIVPRNGTLLSFIIESFAKTSAGALMFLHRALSFNPSYAERNFTYKELNFFGIWNANELECKGPPKVVFRTEDVESVYTHNINQFKRNSSVAKVRLEDAALLHHRYNVGIERVCKSLGNIDLLPTKSDFISLQNILNYRKRTIFPDMANFHFSTQVELATCLQQWRLTQHECITPISSCADVMLPLEEWQFTKLDEQFHTL</sequence>
<evidence type="ECO:0000256" key="5">
    <source>
        <dbReference type="ARBA" id="ARBA00023136"/>
    </source>
</evidence>
<protein>
    <recommendedName>
        <fullName evidence="6">Glycosyltransferase family 92 protein</fullName>
        <ecNumber evidence="6">2.4.1.-</ecNumber>
    </recommendedName>
</protein>
<comment type="caution">
    <text evidence="7">The sequence shown here is derived from an EMBL/GenBank/DDBJ whole genome shotgun (WGS) entry which is preliminary data.</text>
</comment>
<keyword evidence="8" id="KW-1185">Reference proteome</keyword>
<evidence type="ECO:0000313" key="8">
    <source>
        <dbReference type="Proteomes" id="UP001176961"/>
    </source>
</evidence>
<organism evidence="7 8">
    <name type="scientific">Cylicocyclus nassatus</name>
    <name type="common">Nematode worm</name>
    <dbReference type="NCBI Taxonomy" id="53992"/>
    <lineage>
        <taxon>Eukaryota</taxon>
        <taxon>Metazoa</taxon>
        <taxon>Ecdysozoa</taxon>
        <taxon>Nematoda</taxon>
        <taxon>Chromadorea</taxon>
        <taxon>Rhabditida</taxon>
        <taxon>Rhabditina</taxon>
        <taxon>Rhabditomorpha</taxon>
        <taxon>Strongyloidea</taxon>
        <taxon>Strongylidae</taxon>
        <taxon>Cylicocyclus</taxon>
    </lineage>
</organism>
<keyword evidence="3 6" id="KW-0328">Glycosyltransferase</keyword>
<dbReference type="PANTHER" id="PTHR47024:SF1">
    <property type="entry name" value="GLYCOSYLTRANSFERASE FAMILY 92 PROTEIN"/>
    <property type="match status" value="1"/>
</dbReference>
<name>A0AA36GCE4_CYLNA</name>
<evidence type="ECO:0000256" key="3">
    <source>
        <dbReference type="ARBA" id="ARBA00022676"/>
    </source>
</evidence>
<dbReference type="GO" id="GO:0016757">
    <property type="term" value="F:glycosyltransferase activity"/>
    <property type="evidence" value="ECO:0007669"/>
    <property type="project" value="UniProtKB-UniRule"/>
</dbReference>